<dbReference type="GeneID" id="117542956"/>
<dbReference type="GO" id="GO:0005524">
    <property type="term" value="F:ATP binding"/>
    <property type="evidence" value="ECO:0007669"/>
    <property type="project" value="UniProtKB-UniRule"/>
</dbReference>
<dbReference type="InterPro" id="IPR011009">
    <property type="entry name" value="Kinase-like_dom_sf"/>
</dbReference>
<keyword evidence="2" id="KW-0808">Transferase</keyword>
<dbReference type="PANTHER" id="PTHR24058">
    <property type="entry name" value="DUAL SPECIFICITY PROTEIN KINASE"/>
    <property type="match status" value="1"/>
</dbReference>
<dbReference type="GO" id="GO:0004713">
    <property type="term" value="F:protein tyrosine kinase activity"/>
    <property type="evidence" value="ECO:0007669"/>
    <property type="project" value="TreeGrafter"/>
</dbReference>
<dbReference type="GO" id="GO:0005634">
    <property type="term" value="C:nucleus"/>
    <property type="evidence" value="ECO:0007669"/>
    <property type="project" value="TreeGrafter"/>
</dbReference>
<keyword evidence="1" id="KW-0723">Serine/threonine-protein kinase</keyword>
<dbReference type="PROSITE" id="PS50011">
    <property type="entry name" value="PROTEIN_KINASE_DOM"/>
    <property type="match status" value="1"/>
</dbReference>
<sequence>MPSVLKSQPLVSTISDNYEILIVLGVGSFGQVLKCLKLDTAETVAVKVLRNSNADELNMREMCMLKKLRCFDSDKSNIVRCHECFQRMDRTFMVFEMLDMSLHEYMDKREWLPAPLNGIRTVIKDLATAFDALKSIGLIHTDLKLDNVMLVDHQVHPFRVKLIDFGLVVKTSEVWKGLVVQPLWHRAPDVILGQLFNAAIDVWSLGTILAVMLLGVQLFPGNNQYDVLHFIIDLLGEPPRKLLNSGLFTESFFKGKSRFCGQTVWKFKTPLEFQLETKLKTSDDREYTFSSLEELKTSSTHNKTSFQAEDGNSCVELLQDMLQMDQKKRITPKQILAHPFITRSYLNLSKNCLYGTETVEADSSSERPGTEQTKLDGSSEHSCSLKELPAGVIEVQTDERTVLVEEATKESSVLRTQTVHGDTPSSVKAEIAPEIKLESVTDEDWEISISVIGKGHSEAPKSSSEEPLPAPVVSEPRKKKKKGIRGFFSRMRRNFFSCFCVPGQGEE</sequence>
<feature type="region of interest" description="Disordered" evidence="7">
    <location>
        <begin position="358"/>
        <end position="382"/>
    </location>
</feature>
<evidence type="ECO:0000256" key="7">
    <source>
        <dbReference type="SAM" id="MobiDB-lite"/>
    </source>
</evidence>
<evidence type="ECO:0000313" key="9">
    <source>
        <dbReference type="Proteomes" id="UP000515161"/>
    </source>
</evidence>
<dbReference type="PROSITE" id="PS00107">
    <property type="entry name" value="PROTEIN_KINASE_ATP"/>
    <property type="match status" value="1"/>
</dbReference>
<dbReference type="InterPro" id="IPR050494">
    <property type="entry name" value="Ser_Thr_dual-spec_kinase"/>
</dbReference>
<dbReference type="Pfam" id="PF00069">
    <property type="entry name" value="Pkinase"/>
    <property type="match status" value="1"/>
</dbReference>
<evidence type="ECO:0000256" key="6">
    <source>
        <dbReference type="PROSITE-ProRule" id="PRU10141"/>
    </source>
</evidence>
<evidence type="ECO:0000256" key="4">
    <source>
        <dbReference type="ARBA" id="ARBA00022777"/>
    </source>
</evidence>
<dbReference type="KEGG" id="gacu:117542956"/>
<dbReference type="PROSITE" id="PS00108">
    <property type="entry name" value="PROTEIN_KINASE_ST"/>
    <property type="match status" value="1"/>
</dbReference>
<evidence type="ECO:0000256" key="1">
    <source>
        <dbReference type="ARBA" id="ARBA00022527"/>
    </source>
</evidence>
<organism evidence="9 10">
    <name type="scientific">Gymnodraco acuticeps</name>
    <name type="common">Antarctic dragonfish</name>
    <dbReference type="NCBI Taxonomy" id="8218"/>
    <lineage>
        <taxon>Eukaryota</taxon>
        <taxon>Metazoa</taxon>
        <taxon>Chordata</taxon>
        <taxon>Craniata</taxon>
        <taxon>Vertebrata</taxon>
        <taxon>Euteleostomi</taxon>
        <taxon>Actinopterygii</taxon>
        <taxon>Neopterygii</taxon>
        <taxon>Teleostei</taxon>
        <taxon>Neoteleostei</taxon>
        <taxon>Acanthomorphata</taxon>
        <taxon>Eupercaria</taxon>
        <taxon>Perciformes</taxon>
        <taxon>Notothenioidei</taxon>
        <taxon>Bathydraconidae</taxon>
        <taxon>Gymnodraco</taxon>
    </lineage>
</organism>
<dbReference type="Gene3D" id="3.30.200.20">
    <property type="entry name" value="Phosphorylase Kinase, domain 1"/>
    <property type="match status" value="1"/>
</dbReference>
<dbReference type="InParanoid" id="A0A6P8TR51"/>
<dbReference type="SUPFAM" id="SSF56112">
    <property type="entry name" value="Protein kinase-like (PK-like)"/>
    <property type="match status" value="1"/>
</dbReference>
<proteinExistence type="predicted"/>
<accession>A0A6P8TR51</accession>
<dbReference type="AlphaFoldDB" id="A0A6P8TR51"/>
<dbReference type="Proteomes" id="UP000515161">
    <property type="component" value="Unplaced"/>
</dbReference>
<reference evidence="10" key="1">
    <citation type="submission" date="2025-08" db="UniProtKB">
        <authorList>
            <consortium name="RefSeq"/>
        </authorList>
    </citation>
    <scope>IDENTIFICATION</scope>
</reference>
<dbReference type="Gene3D" id="1.10.510.10">
    <property type="entry name" value="Transferase(Phosphotransferase) domain 1"/>
    <property type="match status" value="1"/>
</dbReference>
<evidence type="ECO:0000313" key="10">
    <source>
        <dbReference type="RefSeq" id="XP_034066741.1"/>
    </source>
</evidence>
<evidence type="ECO:0000256" key="5">
    <source>
        <dbReference type="ARBA" id="ARBA00022840"/>
    </source>
</evidence>
<feature type="domain" description="Protein kinase" evidence="8">
    <location>
        <begin position="18"/>
        <end position="341"/>
    </location>
</feature>
<keyword evidence="3 6" id="KW-0547">Nucleotide-binding</keyword>
<dbReference type="InterPro" id="IPR008271">
    <property type="entry name" value="Ser/Thr_kinase_AS"/>
</dbReference>
<evidence type="ECO:0000256" key="2">
    <source>
        <dbReference type="ARBA" id="ARBA00022679"/>
    </source>
</evidence>
<gene>
    <name evidence="10" type="primary">LOC117542956</name>
</gene>
<evidence type="ECO:0000259" key="8">
    <source>
        <dbReference type="PROSITE" id="PS50011"/>
    </source>
</evidence>
<dbReference type="OrthoDB" id="437530at2759"/>
<dbReference type="InterPro" id="IPR017441">
    <property type="entry name" value="Protein_kinase_ATP_BS"/>
</dbReference>
<keyword evidence="9" id="KW-1185">Reference proteome</keyword>
<dbReference type="SMART" id="SM00220">
    <property type="entry name" value="S_TKc"/>
    <property type="match status" value="1"/>
</dbReference>
<dbReference type="InterPro" id="IPR000719">
    <property type="entry name" value="Prot_kinase_dom"/>
</dbReference>
<feature type="region of interest" description="Disordered" evidence="7">
    <location>
        <begin position="455"/>
        <end position="482"/>
    </location>
</feature>
<keyword evidence="4" id="KW-0418">Kinase</keyword>
<feature type="compositionally biased region" description="Basic and acidic residues" evidence="7">
    <location>
        <begin position="364"/>
        <end position="379"/>
    </location>
</feature>
<evidence type="ECO:0000256" key="3">
    <source>
        <dbReference type="ARBA" id="ARBA00022741"/>
    </source>
</evidence>
<dbReference type="GO" id="GO:0004674">
    <property type="term" value="F:protein serine/threonine kinase activity"/>
    <property type="evidence" value="ECO:0007669"/>
    <property type="project" value="UniProtKB-KW"/>
</dbReference>
<dbReference type="RefSeq" id="XP_034066741.1">
    <property type="nucleotide sequence ID" value="XM_034210850.1"/>
</dbReference>
<protein>
    <submittedName>
        <fullName evidence="10">Homeodomain-interacting protein kinase 1-like</fullName>
    </submittedName>
</protein>
<keyword evidence="5 6" id="KW-0067">ATP-binding</keyword>
<dbReference type="GO" id="GO:0005737">
    <property type="term" value="C:cytoplasm"/>
    <property type="evidence" value="ECO:0007669"/>
    <property type="project" value="TreeGrafter"/>
</dbReference>
<feature type="binding site" evidence="6">
    <location>
        <position position="47"/>
    </location>
    <ligand>
        <name>ATP</name>
        <dbReference type="ChEBI" id="CHEBI:30616"/>
    </ligand>
</feature>
<name>A0A6P8TR51_GYMAC</name>
<dbReference type="PANTHER" id="PTHR24058:SF17">
    <property type="entry name" value="HOMEODOMAIN INTERACTING PROTEIN KINASE, ISOFORM D"/>
    <property type="match status" value="1"/>
</dbReference>